<organism evidence="1 2">
    <name type="scientific">Marinobacter nitratireducens</name>
    <dbReference type="NCBI Taxonomy" id="1137280"/>
    <lineage>
        <taxon>Bacteria</taxon>
        <taxon>Pseudomonadati</taxon>
        <taxon>Pseudomonadota</taxon>
        <taxon>Gammaproteobacteria</taxon>
        <taxon>Pseudomonadales</taxon>
        <taxon>Marinobacteraceae</taxon>
        <taxon>Marinobacter</taxon>
    </lineage>
</organism>
<protein>
    <submittedName>
        <fullName evidence="1">Uncharacterized protein</fullName>
    </submittedName>
</protein>
<dbReference type="Proteomes" id="UP000035057">
    <property type="component" value="Unassembled WGS sequence"/>
</dbReference>
<name>A0A072N641_9GAMM</name>
<evidence type="ECO:0000313" key="2">
    <source>
        <dbReference type="Proteomes" id="UP000035057"/>
    </source>
</evidence>
<comment type="caution">
    <text evidence="1">The sequence shown here is derived from an EMBL/GenBank/DDBJ whole genome shotgun (WGS) entry which is preliminary data.</text>
</comment>
<dbReference type="PATRIC" id="fig|1137280.3.peg.1166"/>
<keyword evidence="2" id="KW-1185">Reference proteome</keyword>
<evidence type="ECO:0000313" key="1">
    <source>
        <dbReference type="EMBL" id="KEF32717.1"/>
    </source>
</evidence>
<gene>
    <name evidence="1" type="ORF">D777_01351</name>
</gene>
<reference evidence="1 2" key="1">
    <citation type="submission" date="2012-12" db="EMBL/GenBank/DDBJ databases">
        <title>Genome assembly of Marinobacter sp. AK21.</title>
        <authorList>
            <person name="Khatri I."/>
            <person name="Kumar R."/>
            <person name="Vaidya B."/>
            <person name="Subramanian S."/>
            <person name="Pinnaka A."/>
        </authorList>
    </citation>
    <scope>NUCLEOTIDE SEQUENCE [LARGE SCALE GENOMIC DNA]</scope>
    <source>
        <strain evidence="1 2">AK21</strain>
    </source>
</reference>
<proteinExistence type="predicted"/>
<dbReference type="STRING" id="1137280.D777_01351"/>
<sequence length="38" mass="4337">MFLAYNFGAGTDVAGLFRNRYEHIHVRLFTAILGLQHS</sequence>
<dbReference type="AlphaFoldDB" id="A0A072N641"/>
<dbReference type="EMBL" id="ANIE01000003">
    <property type="protein sequence ID" value="KEF32717.1"/>
    <property type="molecule type" value="Genomic_DNA"/>
</dbReference>
<accession>A0A072N641</accession>